<protein>
    <submittedName>
        <fullName evidence="2">Uncharacterized protein</fullName>
    </submittedName>
</protein>
<dbReference type="AlphaFoldDB" id="A0A059EBG8"/>
<feature type="compositionally biased region" description="Basic and acidic residues" evidence="1">
    <location>
        <begin position="16"/>
        <end position="25"/>
    </location>
</feature>
<comment type="caution">
    <text evidence="2">The sequence shown here is derived from an EMBL/GenBank/DDBJ whole genome shotgun (WGS) entry which is preliminary data.</text>
</comment>
<dbReference type="EMBL" id="AWFH01000001">
    <property type="protein sequence ID" value="KCZ64920.1"/>
    <property type="molecule type" value="Genomic_DNA"/>
</dbReference>
<reference evidence="2 3" key="1">
    <citation type="journal article" date="2014" name="Antonie Van Leeuwenhoek">
        <title>Hyphomonas beringensis sp. nov. and Hyphomonas chukchiensis sp. nov., isolated from surface seawater of the Bering Sea and Chukchi Sea.</title>
        <authorList>
            <person name="Li C."/>
            <person name="Lai Q."/>
            <person name="Li G."/>
            <person name="Dong C."/>
            <person name="Wang J."/>
            <person name="Liao Y."/>
            <person name="Shao Z."/>
        </authorList>
    </citation>
    <scope>NUCLEOTIDE SEQUENCE [LARGE SCALE GENOMIC DNA]</scope>
    <source>
        <strain evidence="2 3">22II1-22F38</strain>
    </source>
</reference>
<sequence>MVWQFTFIGAAGKRSRPDVSVEKQKKGPAPAGPSSLIKCQIN</sequence>
<evidence type="ECO:0000313" key="3">
    <source>
        <dbReference type="Proteomes" id="UP000024547"/>
    </source>
</evidence>
<evidence type="ECO:0000313" key="2">
    <source>
        <dbReference type="EMBL" id="KCZ64920.1"/>
    </source>
</evidence>
<evidence type="ECO:0000256" key="1">
    <source>
        <dbReference type="SAM" id="MobiDB-lite"/>
    </source>
</evidence>
<organism evidence="2 3">
    <name type="scientific">Hyphomonas atlantica</name>
    <dbReference type="NCBI Taxonomy" id="1280948"/>
    <lineage>
        <taxon>Bacteria</taxon>
        <taxon>Pseudomonadati</taxon>
        <taxon>Pseudomonadota</taxon>
        <taxon>Alphaproteobacteria</taxon>
        <taxon>Hyphomonadales</taxon>
        <taxon>Hyphomonadaceae</taxon>
        <taxon>Hyphomonas</taxon>
    </lineage>
</organism>
<keyword evidence="3" id="KW-1185">Reference proteome</keyword>
<dbReference type="Proteomes" id="UP000024547">
    <property type="component" value="Unassembled WGS sequence"/>
</dbReference>
<accession>A0A059EBG8</accession>
<proteinExistence type="predicted"/>
<gene>
    <name evidence="2" type="ORF">HY36_00695</name>
</gene>
<name>A0A059EBG8_9PROT</name>
<feature type="region of interest" description="Disordered" evidence="1">
    <location>
        <begin position="16"/>
        <end position="42"/>
    </location>
</feature>